<reference evidence="10 11" key="1">
    <citation type="journal article" date="2016" name="Nat. Commun.">
        <title>Thousands of microbial genomes shed light on interconnected biogeochemical processes in an aquifer system.</title>
        <authorList>
            <person name="Anantharaman K."/>
            <person name="Brown C.T."/>
            <person name="Hug L.A."/>
            <person name="Sharon I."/>
            <person name="Castelle C.J."/>
            <person name="Probst A.J."/>
            <person name="Thomas B.C."/>
            <person name="Singh A."/>
            <person name="Wilkins M.J."/>
            <person name="Karaoz U."/>
            <person name="Brodie E.L."/>
            <person name="Williams K.H."/>
            <person name="Hubbard S.S."/>
            <person name="Banfield J.F."/>
        </authorList>
    </citation>
    <scope>NUCLEOTIDE SEQUENCE [LARGE SCALE GENOMIC DNA]</scope>
</reference>
<keyword evidence="5" id="KW-0328">Glycosyltransferase</keyword>
<keyword evidence="6" id="KW-0808">Transferase</keyword>
<dbReference type="Pfam" id="PF02446">
    <property type="entry name" value="Glyco_hydro_77"/>
    <property type="match status" value="1"/>
</dbReference>
<dbReference type="PANTHER" id="PTHR32438:SF5">
    <property type="entry name" value="4-ALPHA-GLUCANOTRANSFERASE DPE1, CHLOROPLASTIC_AMYLOPLASTIC"/>
    <property type="match status" value="1"/>
</dbReference>
<evidence type="ECO:0000256" key="8">
    <source>
        <dbReference type="ARBA" id="ARBA00031423"/>
    </source>
</evidence>
<name>A0A1F6H071_9PROT</name>
<comment type="similarity">
    <text evidence="2">Belongs to the disproportionating enzyme family.</text>
</comment>
<organism evidence="10 11">
    <name type="scientific">Candidatus Lambdaproteobacteria bacterium RIFOXYD2_FULL_56_26</name>
    <dbReference type="NCBI Taxonomy" id="1817773"/>
    <lineage>
        <taxon>Bacteria</taxon>
        <taxon>Pseudomonadati</taxon>
        <taxon>Pseudomonadota</taxon>
        <taxon>Candidatus Lambdaproteobacteria</taxon>
    </lineage>
</organism>
<dbReference type="EMBL" id="MFNF01000012">
    <property type="protein sequence ID" value="OGH03798.1"/>
    <property type="molecule type" value="Genomic_DNA"/>
</dbReference>
<comment type="caution">
    <text evidence="10">The sequence shown here is derived from an EMBL/GenBank/DDBJ whole genome shotgun (WGS) entry which is preliminary data.</text>
</comment>
<evidence type="ECO:0000256" key="3">
    <source>
        <dbReference type="ARBA" id="ARBA00012560"/>
    </source>
</evidence>
<evidence type="ECO:0000256" key="2">
    <source>
        <dbReference type="ARBA" id="ARBA00005684"/>
    </source>
</evidence>
<proteinExistence type="inferred from homology"/>
<dbReference type="Gene3D" id="3.20.20.80">
    <property type="entry name" value="Glycosidases"/>
    <property type="match status" value="1"/>
</dbReference>
<protein>
    <recommendedName>
        <fullName evidence="4">4-alpha-glucanotransferase</fullName>
        <ecNumber evidence="3">2.4.1.25</ecNumber>
    </recommendedName>
    <alternativeName>
        <fullName evidence="8">Amylomaltase</fullName>
    </alternativeName>
    <alternativeName>
        <fullName evidence="9">Disproportionating enzyme</fullName>
    </alternativeName>
</protein>
<keyword evidence="7" id="KW-0119">Carbohydrate metabolism</keyword>
<comment type="catalytic activity">
    <reaction evidence="1">
        <text>Transfers a segment of a (1-&gt;4)-alpha-D-glucan to a new position in an acceptor, which may be glucose or a (1-&gt;4)-alpha-D-glucan.</text>
        <dbReference type="EC" id="2.4.1.25"/>
    </reaction>
</comment>
<evidence type="ECO:0000256" key="7">
    <source>
        <dbReference type="ARBA" id="ARBA00023277"/>
    </source>
</evidence>
<evidence type="ECO:0000313" key="11">
    <source>
        <dbReference type="Proteomes" id="UP000177583"/>
    </source>
</evidence>
<evidence type="ECO:0000313" key="10">
    <source>
        <dbReference type="EMBL" id="OGH03798.1"/>
    </source>
</evidence>
<evidence type="ECO:0000256" key="6">
    <source>
        <dbReference type="ARBA" id="ARBA00022679"/>
    </source>
</evidence>
<dbReference type="InterPro" id="IPR017853">
    <property type="entry name" value="GH"/>
</dbReference>
<dbReference type="GO" id="GO:0004134">
    <property type="term" value="F:4-alpha-glucanotransferase activity"/>
    <property type="evidence" value="ECO:0007669"/>
    <property type="project" value="UniProtKB-EC"/>
</dbReference>
<dbReference type="EC" id="2.4.1.25" evidence="3"/>
<dbReference type="InterPro" id="IPR003385">
    <property type="entry name" value="Glyco_hydro_77"/>
</dbReference>
<sequence length="666" mass="74934">MKFNLLVGTSQINSLRAKSFGSCSADGLRHLGELLAKAGIQGDILDLPNGSRNPGMASPFSINSGFALNPDELNLNQIPELNPSNPVFEPLKALSRNYNQCFRGQRSLSYQLKRTLWPWILEGCFQVFSAHRGGARAEQYRTFVTEADFWLKDYALFMAAKEAGLGEAALKTMEVPVVREAFELKEADRIGYHRYVQFLCFEQRLALLKDLRALGIGLIVNLPFGVDFYSPDALFHPEAFDLSKQVGCSPEPEHGYPEQAWGMPVYKERSAGLERYLKARMGWLARLSDGIFIDHLVGWCGQYVLDKGVVPSPGQQSGSFLTQDPAEREANILWYLDLVLSQGLRILGEVAGDQARVQATQQGVLQRIEAGAPIHLMRVPRWEREGKQMLALKDYPAQSLLMVETHDTSTLLQYLINQKGRHKEFVSQWDLLEFCRQVLGLPVFLPQVPLSLEQLTDEFCREILARLALGSPAQEFVMTLPSLLSWLSPAHRNPSKTNNINVLPGTSGEVGNEEGNWSFFSPPIELLEEPELQATLRSLGQRRFKPFEPLVTLEVQKPLEVLFGDPTGREILQLSEGQWELYRGPERTRPGLRELVIANLGEDTVQGFLRLDRVLDLGNFGGHAFCDLNQKAVVYLNRNGDLKQNGLFFRLAPHQIHHFLVWPAMA</sequence>
<dbReference type="AlphaFoldDB" id="A0A1F6H071"/>
<dbReference type="GO" id="GO:0005975">
    <property type="term" value="P:carbohydrate metabolic process"/>
    <property type="evidence" value="ECO:0007669"/>
    <property type="project" value="InterPro"/>
</dbReference>
<dbReference type="PANTHER" id="PTHR32438">
    <property type="entry name" value="4-ALPHA-GLUCANOTRANSFERASE DPE1, CHLOROPLASTIC/AMYLOPLASTIC"/>
    <property type="match status" value="1"/>
</dbReference>
<dbReference type="SUPFAM" id="SSF51445">
    <property type="entry name" value="(Trans)glycosidases"/>
    <property type="match status" value="1"/>
</dbReference>
<gene>
    <name evidence="10" type="ORF">A2557_13690</name>
</gene>
<dbReference type="Proteomes" id="UP000177583">
    <property type="component" value="Unassembled WGS sequence"/>
</dbReference>
<evidence type="ECO:0000256" key="5">
    <source>
        <dbReference type="ARBA" id="ARBA00022676"/>
    </source>
</evidence>
<evidence type="ECO:0000256" key="4">
    <source>
        <dbReference type="ARBA" id="ARBA00020295"/>
    </source>
</evidence>
<evidence type="ECO:0000256" key="1">
    <source>
        <dbReference type="ARBA" id="ARBA00000439"/>
    </source>
</evidence>
<evidence type="ECO:0000256" key="9">
    <source>
        <dbReference type="ARBA" id="ARBA00031501"/>
    </source>
</evidence>
<accession>A0A1F6H071</accession>